<sequence length="375" mass="41665">MVLGRTSMVQHFRARVKLPPSAAPHFLPRSAKAETSHPRRVSVTRAAGMVAVMGLLYDQATLMHPPPLTLDRKTTRLVPVQMRKRTSKSDSPLLVSSSAVRGDRPTMEDALFIAPNQRFTAVFDGHGGANVSSYLKETLYDHIVANLGPHKDTWSLDEIESSLRDAFRAVDAAILKRREWITQGSTATAVLLVDDLIWSMNVGDSRAVLCRHGRALNLTRDHKPNDPMERLRVEGAGGRVHWHGLRDPRGHPIADMGAYRINSNLAVARALGDGDQRPYVSGEMELKCFRRDPSDKFIVVASDGLWDVFTSAEVVTFVHNVLAGEVGSWRQKYTTDTMEVAKRKAKMATYLTQEALNRGTVDNVAVVVIWLDQVK</sequence>
<dbReference type="SUPFAM" id="SSF81606">
    <property type="entry name" value="PP2C-like"/>
    <property type="match status" value="1"/>
</dbReference>
<dbReference type="OrthoDB" id="10264738at2759"/>
<protein>
    <recommendedName>
        <fullName evidence="1">PPM-type phosphatase domain-containing protein</fullName>
    </recommendedName>
</protein>
<dbReference type="InterPro" id="IPR001932">
    <property type="entry name" value="PPM-type_phosphatase-like_dom"/>
</dbReference>
<evidence type="ECO:0000259" key="1">
    <source>
        <dbReference type="PROSITE" id="PS51746"/>
    </source>
</evidence>
<name>W4FHR9_APHAT</name>
<accession>W4FHR9</accession>
<evidence type="ECO:0000313" key="2">
    <source>
        <dbReference type="EMBL" id="ETV67010.1"/>
    </source>
</evidence>
<dbReference type="SMART" id="SM00332">
    <property type="entry name" value="PP2Cc"/>
    <property type="match status" value="1"/>
</dbReference>
<dbReference type="AlphaFoldDB" id="W4FHR9"/>
<dbReference type="CDD" id="cd00143">
    <property type="entry name" value="PP2Cc"/>
    <property type="match status" value="1"/>
</dbReference>
<gene>
    <name evidence="2" type="ORF">H257_16702</name>
</gene>
<dbReference type="PROSITE" id="PS51746">
    <property type="entry name" value="PPM_2"/>
    <property type="match status" value="1"/>
</dbReference>
<proteinExistence type="predicted"/>
<dbReference type="VEuPathDB" id="FungiDB:H257_16702"/>
<reference evidence="2" key="1">
    <citation type="submission" date="2013-12" db="EMBL/GenBank/DDBJ databases">
        <title>The Genome Sequence of Aphanomyces astaci APO3.</title>
        <authorList>
            <consortium name="The Broad Institute Genomics Platform"/>
            <person name="Russ C."/>
            <person name="Tyler B."/>
            <person name="van West P."/>
            <person name="Dieguez-Uribeondo J."/>
            <person name="Young S.K."/>
            <person name="Zeng Q."/>
            <person name="Gargeya S."/>
            <person name="Fitzgerald M."/>
            <person name="Abouelleil A."/>
            <person name="Alvarado L."/>
            <person name="Chapman S.B."/>
            <person name="Gainer-Dewar J."/>
            <person name="Goldberg J."/>
            <person name="Griggs A."/>
            <person name="Gujja S."/>
            <person name="Hansen M."/>
            <person name="Howarth C."/>
            <person name="Imamovic A."/>
            <person name="Ireland A."/>
            <person name="Larimer J."/>
            <person name="McCowan C."/>
            <person name="Murphy C."/>
            <person name="Pearson M."/>
            <person name="Poon T.W."/>
            <person name="Priest M."/>
            <person name="Roberts A."/>
            <person name="Saif S."/>
            <person name="Shea T."/>
            <person name="Sykes S."/>
            <person name="Wortman J."/>
            <person name="Nusbaum C."/>
            <person name="Birren B."/>
        </authorList>
    </citation>
    <scope>NUCLEOTIDE SEQUENCE [LARGE SCALE GENOMIC DNA]</scope>
    <source>
        <strain evidence="2">APO3</strain>
    </source>
</reference>
<dbReference type="Gene3D" id="3.60.40.10">
    <property type="entry name" value="PPM-type phosphatase domain"/>
    <property type="match status" value="1"/>
</dbReference>
<dbReference type="GeneID" id="20818698"/>
<feature type="domain" description="PPM-type phosphatase" evidence="1">
    <location>
        <begin position="94"/>
        <end position="371"/>
    </location>
</feature>
<dbReference type="Pfam" id="PF00481">
    <property type="entry name" value="PP2C"/>
    <property type="match status" value="1"/>
</dbReference>
<organism evidence="2">
    <name type="scientific">Aphanomyces astaci</name>
    <name type="common">Crayfish plague agent</name>
    <dbReference type="NCBI Taxonomy" id="112090"/>
    <lineage>
        <taxon>Eukaryota</taxon>
        <taxon>Sar</taxon>
        <taxon>Stramenopiles</taxon>
        <taxon>Oomycota</taxon>
        <taxon>Saprolegniomycetes</taxon>
        <taxon>Saprolegniales</taxon>
        <taxon>Verrucalvaceae</taxon>
        <taxon>Aphanomyces</taxon>
    </lineage>
</organism>
<dbReference type="GO" id="GO:0004722">
    <property type="term" value="F:protein serine/threonine phosphatase activity"/>
    <property type="evidence" value="ECO:0007669"/>
    <property type="project" value="InterPro"/>
</dbReference>
<dbReference type="RefSeq" id="XP_009843527.1">
    <property type="nucleotide sequence ID" value="XM_009845225.1"/>
</dbReference>
<dbReference type="PANTHER" id="PTHR47992">
    <property type="entry name" value="PROTEIN PHOSPHATASE"/>
    <property type="match status" value="1"/>
</dbReference>
<dbReference type="InterPro" id="IPR036457">
    <property type="entry name" value="PPM-type-like_dom_sf"/>
</dbReference>
<dbReference type="EMBL" id="KI913203">
    <property type="protein sequence ID" value="ETV67010.1"/>
    <property type="molecule type" value="Genomic_DNA"/>
</dbReference>
<dbReference type="InterPro" id="IPR015655">
    <property type="entry name" value="PP2C"/>
</dbReference>
<dbReference type="STRING" id="112090.W4FHR9"/>